<accession>A0A9E5JQ32</accession>
<comment type="caution">
    <text evidence="2">The sequence shown here is derived from an EMBL/GenBank/DDBJ whole genome shotgun (WGS) entry which is preliminary data.</text>
</comment>
<keyword evidence="1" id="KW-0732">Signal</keyword>
<evidence type="ECO:0000313" key="3">
    <source>
        <dbReference type="Proteomes" id="UP000818266"/>
    </source>
</evidence>
<evidence type="ECO:0000313" key="2">
    <source>
        <dbReference type="EMBL" id="NHF63744.1"/>
    </source>
</evidence>
<feature type="chain" id="PRO_5039682802" description="Lipoprotein" evidence="1">
    <location>
        <begin position="17"/>
        <end position="147"/>
    </location>
</feature>
<evidence type="ECO:0000256" key="1">
    <source>
        <dbReference type="SAM" id="SignalP"/>
    </source>
</evidence>
<organism evidence="2 3">
    <name type="scientific">Microcella pacifica</name>
    <dbReference type="NCBI Taxonomy" id="2591847"/>
    <lineage>
        <taxon>Bacteria</taxon>
        <taxon>Bacillati</taxon>
        <taxon>Actinomycetota</taxon>
        <taxon>Actinomycetes</taxon>
        <taxon>Micrococcales</taxon>
        <taxon>Microbacteriaceae</taxon>
        <taxon>Microcella</taxon>
    </lineage>
</organism>
<protein>
    <recommendedName>
        <fullName evidence="4">Lipoprotein</fullName>
    </recommendedName>
</protein>
<proteinExistence type="predicted"/>
<dbReference type="PROSITE" id="PS51257">
    <property type="entry name" value="PROKAR_LIPOPROTEIN"/>
    <property type="match status" value="1"/>
</dbReference>
<gene>
    <name evidence="2" type="ORF">FK219_010945</name>
</gene>
<feature type="signal peptide" evidence="1">
    <location>
        <begin position="1"/>
        <end position="16"/>
    </location>
</feature>
<dbReference type="OrthoDB" id="5120723at2"/>
<reference evidence="2 3" key="1">
    <citation type="submission" date="2020-03" db="EMBL/GenBank/DDBJ databases">
        <title>Chryseoglobus sp. isolated from a deep-sea seamount.</title>
        <authorList>
            <person name="Zhang D.-C."/>
        </authorList>
    </citation>
    <scope>NUCLEOTIDE SEQUENCE [LARGE SCALE GENOMIC DNA]</scope>
    <source>
        <strain evidence="2 3">KN1116</strain>
    </source>
</reference>
<dbReference type="Proteomes" id="UP000818266">
    <property type="component" value="Unassembled WGS sequence"/>
</dbReference>
<dbReference type="EMBL" id="VIKT02000020">
    <property type="protein sequence ID" value="NHF63744.1"/>
    <property type="molecule type" value="Genomic_DNA"/>
</dbReference>
<keyword evidence="3" id="KW-1185">Reference proteome</keyword>
<evidence type="ECO:0008006" key="4">
    <source>
        <dbReference type="Google" id="ProtNLM"/>
    </source>
</evidence>
<dbReference type="AlphaFoldDB" id="A0A9E5JQ32"/>
<name>A0A9E5JQ32_9MICO</name>
<dbReference type="RefSeq" id="WP_152583958.1">
    <property type="nucleotide sequence ID" value="NZ_VIKT02000020.1"/>
</dbReference>
<sequence>MSPFRFATSLFTIAVAATALSGCSAPEPQTTIDCKSAFNNAGIEQAALYRSHPFYADDFVELDLDTQAEIQADEEAKWAEIVEPIYTACDGPEDFFYSGVSIPAVFGVTSFEGLDLREEAGFILPSYCGGREDTPACEGWEEFLAGM</sequence>